<dbReference type="RefSeq" id="WP_146159496.1">
    <property type="nucleotide sequence ID" value="NZ_PVZC01000005.1"/>
</dbReference>
<evidence type="ECO:0000259" key="5">
    <source>
        <dbReference type="SMART" id="SM00644"/>
    </source>
</evidence>
<evidence type="ECO:0000256" key="3">
    <source>
        <dbReference type="ARBA" id="ARBA00022801"/>
    </source>
</evidence>
<gene>
    <name evidence="6" type="ORF">CLV72_105510</name>
</gene>
<dbReference type="GO" id="GO:0009254">
    <property type="term" value="P:peptidoglycan turnover"/>
    <property type="evidence" value="ECO:0007669"/>
    <property type="project" value="TreeGrafter"/>
</dbReference>
<evidence type="ECO:0000256" key="4">
    <source>
        <dbReference type="ARBA" id="ARBA00023316"/>
    </source>
</evidence>
<name>A0A2T0Q2X8_9ACTN</name>
<dbReference type="Proteomes" id="UP000237846">
    <property type="component" value="Unassembled WGS sequence"/>
</dbReference>
<accession>A0A2T0Q2X8</accession>
<dbReference type="PANTHER" id="PTHR30417">
    <property type="entry name" value="N-ACETYLMURAMOYL-L-ALANINE AMIDASE AMID"/>
    <property type="match status" value="1"/>
</dbReference>
<dbReference type="InterPro" id="IPR036505">
    <property type="entry name" value="Amidase/PGRP_sf"/>
</dbReference>
<organism evidence="6 7">
    <name type="scientific">Allonocardiopsis opalescens</name>
    <dbReference type="NCBI Taxonomy" id="1144618"/>
    <lineage>
        <taxon>Bacteria</taxon>
        <taxon>Bacillati</taxon>
        <taxon>Actinomycetota</taxon>
        <taxon>Actinomycetes</taxon>
        <taxon>Streptosporangiales</taxon>
        <taxon>Allonocardiopsis</taxon>
    </lineage>
</organism>
<comment type="caution">
    <text evidence="6">The sequence shown here is derived from an EMBL/GenBank/DDBJ whole genome shotgun (WGS) entry which is preliminary data.</text>
</comment>
<comment type="catalytic activity">
    <reaction evidence="1">
        <text>Hydrolyzes the link between N-acetylmuramoyl residues and L-amino acid residues in certain cell-wall glycopeptides.</text>
        <dbReference type="EC" id="3.5.1.28"/>
    </reaction>
</comment>
<dbReference type="GO" id="GO:0071555">
    <property type="term" value="P:cell wall organization"/>
    <property type="evidence" value="ECO:0007669"/>
    <property type="project" value="UniProtKB-KW"/>
</dbReference>
<evidence type="ECO:0000313" key="6">
    <source>
        <dbReference type="EMBL" id="PRX98157.1"/>
    </source>
</evidence>
<dbReference type="PANTHER" id="PTHR30417:SF1">
    <property type="entry name" value="N-ACETYLMURAMOYL-L-ALANINE AMIDASE AMID"/>
    <property type="match status" value="1"/>
</dbReference>
<sequence>MARMPGAQWRPISINHSNGGCAPRLVILHIIVGSLNGADSWFRNPDSRVSAHFGTGRDGRLIQWVDTSDRAWANAGANGYAVSIENEGDADDALTDAQIDRCAQVLEWAHRVHDVSLAVTNNPGGSGLAYHSMSPSWSLGGTACPGSRVIAQRAEIVQRARSIGDDMPLSNEDLNRIRAIVRDEVDRRIDDIADAVWRRDLQDRDTPDTADRRPAGTLVERIAAHTYTPDELVELVRRASEPGQTTDG</sequence>
<evidence type="ECO:0000313" key="7">
    <source>
        <dbReference type="Proteomes" id="UP000237846"/>
    </source>
</evidence>
<dbReference type="InterPro" id="IPR002502">
    <property type="entry name" value="Amidase_domain"/>
</dbReference>
<dbReference type="Gene3D" id="3.40.80.10">
    <property type="entry name" value="Peptidoglycan recognition protein-like"/>
    <property type="match status" value="1"/>
</dbReference>
<dbReference type="SMART" id="SM00644">
    <property type="entry name" value="Ami_2"/>
    <property type="match status" value="1"/>
</dbReference>
<dbReference type="InterPro" id="IPR051206">
    <property type="entry name" value="NAMLAA_amidase_2"/>
</dbReference>
<keyword evidence="3" id="KW-0378">Hydrolase</keyword>
<dbReference type="GO" id="GO:0009253">
    <property type="term" value="P:peptidoglycan catabolic process"/>
    <property type="evidence" value="ECO:0007669"/>
    <property type="project" value="InterPro"/>
</dbReference>
<keyword evidence="4" id="KW-0961">Cell wall biogenesis/degradation</keyword>
<keyword evidence="7" id="KW-1185">Reference proteome</keyword>
<dbReference type="Pfam" id="PF01510">
    <property type="entry name" value="Amidase_2"/>
    <property type="match status" value="1"/>
</dbReference>
<reference evidence="6 7" key="1">
    <citation type="submission" date="2018-03" db="EMBL/GenBank/DDBJ databases">
        <title>Genomic Encyclopedia of Archaeal and Bacterial Type Strains, Phase II (KMG-II): from individual species to whole genera.</title>
        <authorList>
            <person name="Goeker M."/>
        </authorList>
    </citation>
    <scope>NUCLEOTIDE SEQUENCE [LARGE SCALE GENOMIC DNA]</scope>
    <source>
        <strain evidence="6 7">DSM 45601</strain>
    </source>
</reference>
<dbReference type="EMBL" id="PVZC01000005">
    <property type="protein sequence ID" value="PRX98157.1"/>
    <property type="molecule type" value="Genomic_DNA"/>
</dbReference>
<feature type="domain" description="N-acetylmuramoyl-L-alanine amidase" evidence="5">
    <location>
        <begin position="14"/>
        <end position="146"/>
    </location>
</feature>
<proteinExistence type="predicted"/>
<dbReference type="AlphaFoldDB" id="A0A2T0Q2X8"/>
<protein>
    <recommendedName>
        <fullName evidence="2">N-acetylmuramoyl-L-alanine amidase</fullName>
        <ecNumber evidence="2">3.5.1.28</ecNumber>
    </recommendedName>
</protein>
<dbReference type="CDD" id="cd06583">
    <property type="entry name" value="PGRP"/>
    <property type="match status" value="1"/>
</dbReference>
<evidence type="ECO:0000256" key="1">
    <source>
        <dbReference type="ARBA" id="ARBA00001561"/>
    </source>
</evidence>
<dbReference type="SUPFAM" id="SSF55846">
    <property type="entry name" value="N-acetylmuramoyl-L-alanine amidase-like"/>
    <property type="match status" value="1"/>
</dbReference>
<dbReference type="GO" id="GO:0008745">
    <property type="term" value="F:N-acetylmuramoyl-L-alanine amidase activity"/>
    <property type="evidence" value="ECO:0007669"/>
    <property type="project" value="UniProtKB-EC"/>
</dbReference>
<evidence type="ECO:0000256" key="2">
    <source>
        <dbReference type="ARBA" id="ARBA00011901"/>
    </source>
</evidence>
<dbReference type="OrthoDB" id="66275at2"/>
<dbReference type="EC" id="3.5.1.28" evidence="2"/>